<dbReference type="Proteomes" id="UP001328107">
    <property type="component" value="Unassembled WGS sequence"/>
</dbReference>
<evidence type="ECO:0000313" key="2">
    <source>
        <dbReference type="Proteomes" id="UP001328107"/>
    </source>
</evidence>
<sequence>NKKYIQDAVTLIHFYFRVLKHYGYGTVTKEAYSGEFDQLEKILQTMTKEFEQTMFGELVRVLQVPDRDTFDCAVCNRCLF</sequence>
<gene>
    <name evidence="1" type="ORF">PMAYCL1PPCAC_00532</name>
</gene>
<keyword evidence="2" id="KW-1185">Reference proteome</keyword>
<organism evidence="1 2">
    <name type="scientific">Pristionchus mayeri</name>
    <dbReference type="NCBI Taxonomy" id="1317129"/>
    <lineage>
        <taxon>Eukaryota</taxon>
        <taxon>Metazoa</taxon>
        <taxon>Ecdysozoa</taxon>
        <taxon>Nematoda</taxon>
        <taxon>Chromadorea</taxon>
        <taxon>Rhabditida</taxon>
        <taxon>Rhabditina</taxon>
        <taxon>Diplogasteromorpha</taxon>
        <taxon>Diplogasteroidea</taxon>
        <taxon>Neodiplogasteridae</taxon>
        <taxon>Pristionchus</taxon>
    </lineage>
</organism>
<feature type="non-terminal residue" evidence="1">
    <location>
        <position position="80"/>
    </location>
</feature>
<evidence type="ECO:0000313" key="1">
    <source>
        <dbReference type="EMBL" id="GMR30337.1"/>
    </source>
</evidence>
<dbReference type="EMBL" id="BTRK01000001">
    <property type="protein sequence ID" value="GMR30337.1"/>
    <property type="molecule type" value="Genomic_DNA"/>
</dbReference>
<feature type="non-terminal residue" evidence="1">
    <location>
        <position position="1"/>
    </location>
</feature>
<protein>
    <submittedName>
        <fullName evidence="1">Uncharacterized protein</fullName>
    </submittedName>
</protein>
<comment type="caution">
    <text evidence="1">The sequence shown here is derived from an EMBL/GenBank/DDBJ whole genome shotgun (WGS) entry which is preliminary data.</text>
</comment>
<name>A0AAN4YWM3_9BILA</name>
<proteinExistence type="predicted"/>
<accession>A0AAN4YWM3</accession>
<dbReference type="AlphaFoldDB" id="A0AAN4YWM3"/>
<reference evidence="2" key="1">
    <citation type="submission" date="2022-10" db="EMBL/GenBank/DDBJ databases">
        <title>Genome assembly of Pristionchus species.</title>
        <authorList>
            <person name="Yoshida K."/>
            <person name="Sommer R.J."/>
        </authorList>
    </citation>
    <scope>NUCLEOTIDE SEQUENCE [LARGE SCALE GENOMIC DNA]</scope>
    <source>
        <strain evidence="2">RS5460</strain>
    </source>
</reference>